<evidence type="ECO:0000313" key="1">
    <source>
        <dbReference type="EMBL" id="KAF1925193.1"/>
    </source>
</evidence>
<name>A0A6A5RCG6_9PLEO</name>
<organism evidence="1 2">
    <name type="scientific">Didymella exigua CBS 183.55</name>
    <dbReference type="NCBI Taxonomy" id="1150837"/>
    <lineage>
        <taxon>Eukaryota</taxon>
        <taxon>Fungi</taxon>
        <taxon>Dikarya</taxon>
        <taxon>Ascomycota</taxon>
        <taxon>Pezizomycotina</taxon>
        <taxon>Dothideomycetes</taxon>
        <taxon>Pleosporomycetidae</taxon>
        <taxon>Pleosporales</taxon>
        <taxon>Pleosporineae</taxon>
        <taxon>Didymellaceae</taxon>
        <taxon>Didymella</taxon>
    </lineage>
</organism>
<protein>
    <submittedName>
        <fullName evidence="1">Uncharacterized protein</fullName>
    </submittedName>
</protein>
<accession>A0A6A5RCG6</accession>
<dbReference type="OrthoDB" id="3784086at2759"/>
<sequence>MLFVREDSPVGEVDADAEAFGDADGEAVVEVVAAGRSLVGAFLEEEHKRGSLLDVKALKDLARLIDVNTSKRLCIDVNLYLARDPIPASNGVVPLPPRSSQPRARTATVIQEEALEDVVAANLIGQGATLATCWRPRSGLPDKTHYPVNPNIITMWAKAVNQQQCTISEPNNHIKSAIMRARERSEIDKVRKQQQQHVGGCGGGGVLDEVRELQKSVLMAQLTQLSGGLAANQLAGW</sequence>
<proteinExistence type="predicted"/>
<keyword evidence="2" id="KW-1185">Reference proteome</keyword>
<dbReference type="EMBL" id="ML978986">
    <property type="protein sequence ID" value="KAF1925193.1"/>
    <property type="molecule type" value="Genomic_DNA"/>
</dbReference>
<gene>
    <name evidence="1" type="ORF">M421DRAFT_8072</name>
</gene>
<dbReference type="RefSeq" id="XP_033445445.1">
    <property type="nucleotide sequence ID" value="XM_033597515.1"/>
</dbReference>
<reference evidence="1" key="1">
    <citation type="journal article" date="2020" name="Stud. Mycol.">
        <title>101 Dothideomycetes genomes: a test case for predicting lifestyles and emergence of pathogens.</title>
        <authorList>
            <person name="Haridas S."/>
            <person name="Albert R."/>
            <person name="Binder M."/>
            <person name="Bloem J."/>
            <person name="Labutti K."/>
            <person name="Salamov A."/>
            <person name="Andreopoulos B."/>
            <person name="Baker S."/>
            <person name="Barry K."/>
            <person name="Bills G."/>
            <person name="Bluhm B."/>
            <person name="Cannon C."/>
            <person name="Castanera R."/>
            <person name="Culley D."/>
            <person name="Daum C."/>
            <person name="Ezra D."/>
            <person name="Gonzalez J."/>
            <person name="Henrissat B."/>
            <person name="Kuo A."/>
            <person name="Liang C."/>
            <person name="Lipzen A."/>
            <person name="Lutzoni F."/>
            <person name="Magnuson J."/>
            <person name="Mondo S."/>
            <person name="Nolan M."/>
            <person name="Ohm R."/>
            <person name="Pangilinan J."/>
            <person name="Park H.-J."/>
            <person name="Ramirez L."/>
            <person name="Alfaro M."/>
            <person name="Sun H."/>
            <person name="Tritt A."/>
            <person name="Yoshinaga Y."/>
            <person name="Zwiers L.-H."/>
            <person name="Turgeon B."/>
            <person name="Goodwin S."/>
            <person name="Spatafora J."/>
            <person name="Crous P."/>
            <person name="Grigoriev I."/>
        </authorList>
    </citation>
    <scope>NUCLEOTIDE SEQUENCE</scope>
    <source>
        <strain evidence="1">CBS 183.55</strain>
    </source>
</reference>
<dbReference type="GeneID" id="54355182"/>
<evidence type="ECO:0000313" key="2">
    <source>
        <dbReference type="Proteomes" id="UP000800082"/>
    </source>
</evidence>
<dbReference type="Proteomes" id="UP000800082">
    <property type="component" value="Unassembled WGS sequence"/>
</dbReference>
<dbReference type="AlphaFoldDB" id="A0A6A5RCG6"/>